<protein>
    <submittedName>
        <fullName evidence="1">Uncharacterized protein</fullName>
    </submittedName>
</protein>
<gene>
    <name evidence="1" type="ORF">PCAR00345_LOCUS19911</name>
</gene>
<accession>A0A7S4BIQ2</accession>
<reference evidence="1" key="1">
    <citation type="submission" date="2021-01" db="EMBL/GenBank/DDBJ databases">
        <authorList>
            <person name="Corre E."/>
            <person name="Pelletier E."/>
            <person name="Niang G."/>
            <person name="Scheremetjew M."/>
            <person name="Finn R."/>
            <person name="Kale V."/>
            <person name="Holt S."/>
            <person name="Cochrane G."/>
            <person name="Meng A."/>
            <person name="Brown T."/>
            <person name="Cohen L."/>
        </authorList>
    </citation>
    <scope>NUCLEOTIDE SEQUENCE</scope>
    <source>
        <strain evidence="1">CCMP645</strain>
    </source>
</reference>
<proteinExistence type="predicted"/>
<dbReference type="AlphaFoldDB" id="A0A7S4BIQ2"/>
<dbReference type="EMBL" id="HBIZ01031232">
    <property type="protein sequence ID" value="CAE0767299.1"/>
    <property type="molecule type" value="Transcribed_RNA"/>
</dbReference>
<organism evidence="1">
    <name type="scientific">Chrysotila carterae</name>
    <name type="common">Marine alga</name>
    <name type="synonym">Syracosphaera carterae</name>
    <dbReference type="NCBI Taxonomy" id="13221"/>
    <lineage>
        <taxon>Eukaryota</taxon>
        <taxon>Haptista</taxon>
        <taxon>Haptophyta</taxon>
        <taxon>Prymnesiophyceae</taxon>
        <taxon>Isochrysidales</taxon>
        <taxon>Isochrysidaceae</taxon>
        <taxon>Chrysotila</taxon>
    </lineage>
</organism>
<sequence length="128" mass="14326">MFQAISHSTFAGLEFCPYASSQRTFASRSLANAPTCWTTAWHARQRATAGGMITSPSSVFNSIERSSAEAGSDDSVTTSRLAMRTRQMQVQGVQGFLLNLYGFERTVKEEMLKFIQSMTRMIRLADRR</sequence>
<name>A0A7S4BIQ2_CHRCT</name>
<evidence type="ECO:0000313" key="1">
    <source>
        <dbReference type="EMBL" id="CAE0767299.1"/>
    </source>
</evidence>